<dbReference type="Pfam" id="PF17272">
    <property type="entry name" value="DUF5337"/>
    <property type="match status" value="1"/>
</dbReference>
<comment type="caution">
    <text evidence="2">The sequence shown here is derived from an EMBL/GenBank/DDBJ whole genome shotgun (WGS) entry which is preliminary data.</text>
</comment>
<proteinExistence type="predicted"/>
<evidence type="ECO:0000256" key="1">
    <source>
        <dbReference type="SAM" id="Phobius"/>
    </source>
</evidence>
<evidence type="ECO:0008006" key="4">
    <source>
        <dbReference type="Google" id="ProtNLM"/>
    </source>
</evidence>
<evidence type="ECO:0000313" key="3">
    <source>
        <dbReference type="Proteomes" id="UP000248975"/>
    </source>
</evidence>
<keyword evidence="1" id="KW-1133">Transmembrane helix</keyword>
<keyword evidence="1" id="KW-0812">Transmembrane</keyword>
<dbReference type="InterPro" id="IPR020308">
    <property type="entry name" value="Uncharacterised_Ynq1"/>
</dbReference>
<name>A0A2W5SIW3_CERSP</name>
<reference evidence="2 3" key="1">
    <citation type="submission" date="2017-08" db="EMBL/GenBank/DDBJ databases">
        <title>Infants hospitalized years apart are colonized by the same room-sourced microbial strains.</title>
        <authorList>
            <person name="Brooks B."/>
            <person name="Olm M.R."/>
            <person name="Firek B.A."/>
            <person name="Baker R."/>
            <person name="Thomas B.C."/>
            <person name="Morowitz M.J."/>
            <person name="Banfield J.F."/>
        </authorList>
    </citation>
    <scope>NUCLEOTIDE SEQUENCE [LARGE SCALE GENOMIC DNA]</scope>
    <source>
        <strain evidence="2">S2_003_000_R2_11</strain>
    </source>
</reference>
<protein>
    <recommendedName>
        <fullName evidence="4">DUF5337 domain-containing protein</fullName>
    </recommendedName>
</protein>
<evidence type="ECO:0000313" key="2">
    <source>
        <dbReference type="EMBL" id="PZQ99255.1"/>
    </source>
</evidence>
<organism evidence="2 3">
    <name type="scientific">Cereibacter sphaeroides</name>
    <name type="common">Rhodobacter sphaeroides</name>
    <dbReference type="NCBI Taxonomy" id="1063"/>
    <lineage>
        <taxon>Bacteria</taxon>
        <taxon>Pseudomonadati</taxon>
        <taxon>Pseudomonadota</taxon>
        <taxon>Alphaproteobacteria</taxon>
        <taxon>Rhodobacterales</taxon>
        <taxon>Paracoccaceae</taxon>
        <taxon>Cereibacter</taxon>
    </lineage>
</organism>
<feature type="transmembrane region" description="Helical" evidence="1">
    <location>
        <begin position="20"/>
        <end position="42"/>
    </location>
</feature>
<sequence length="81" mass="9189">MMPRPTASDRDMQLARQARLAAIVIVATMLLWLLMQMIGAQYGWAARFAFLFDFAALGGFAFALVVTYRIWRARRDNSGTM</sequence>
<dbReference type="EMBL" id="QFQS01000001">
    <property type="protein sequence ID" value="PZQ99255.1"/>
    <property type="molecule type" value="Genomic_DNA"/>
</dbReference>
<gene>
    <name evidence="2" type="ORF">DI533_00695</name>
</gene>
<dbReference type="Proteomes" id="UP000248975">
    <property type="component" value="Unassembled WGS sequence"/>
</dbReference>
<accession>A0A2W5SIW3</accession>
<dbReference type="AlphaFoldDB" id="A0A2W5SIW3"/>
<keyword evidence="1" id="KW-0472">Membrane</keyword>
<feature type="transmembrane region" description="Helical" evidence="1">
    <location>
        <begin position="48"/>
        <end position="71"/>
    </location>
</feature>